<accession>A0A0E9PEQ1</accession>
<evidence type="ECO:0000313" key="1">
    <source>
        <dbReference type="EMBL" id="JAH02565.1"/>
    </source>
</evidence>
<proteinExistence type="predicted"/>
<organism evidence="1">
    <name type="scientific">Anguilla anguilla</name>
    <name type="common">European freshwater eel</name>
    <name type="synonym">Muraena anguilla</name>
    <dbReference type="NCBI Taxonomy" id="7936"/>
    <lineage>
        <taxon>Eukaryota</taxon>
        <taxon>Metazoa</taxon>
        <taxon>Chordata</taxon>
        <taxon>Craniata</taxon>
        <taxon>Vertebrata</taxon>
        <taxon>Euteleostomi</taxon>
        <taxon>Actinopterygii</taxon>
        <taxon>Neopterygii</taxon>
        <taxon>Teleostei</taxon>
        <taxon>Anguilliformes</taxon>
        <taxon>Anguillidae</taxon>
        <taxon>Anguilla</taxon>
    </lineage>
</organism>
<reference evidence="1" key="2">
    <citation type="journal article" date="2015" name="Fish Shellfish Immunol.">
        <title>Early steps in the European eel (Anguilla anguilla)-Vibrio vulnificus interaction in the gills: Role of the RtxA13 toxin.</title>
        <authorList>
            <person name="Callol A."/>
            <person name="Pajuelo D."/>
            <person name="Ebbesson L."/>
            <person name="Teles M."/>
            <person name="MacKenzie S."/>
            <person name="Amaro C."/>
        </authorList>
    </citation>
    <scope>NUCLEOTIDE SEQUENCE</scope>
</reference>
<dbReference type="AlphaFoldDB" id="A0A0E9PEQ1"/>
<reference evidence="1" key="1">
    <citation type="submission" date="2014-11" db="EMBL/GenBank/DDBJ databases">
        <authorList>
            <person name="Amaro Gonzalez C."/>
        </authorList>
    </citation>
    <scope>NUCLEOTIDE SEQUENCE</scope>
</reference>
<protein>
    <submittedName>
        <fullName evidence="1">Uncharacterized protein</fullName>
    </submittedName>
</protein>
<sequence length="28" mass="3271">MLSKHIHVHVVEEKSSKKKNLICNFYTG</sequence>
<name>A0A0E9PEQ1_ANGAN</name>
<dbReference type="EMBL" id="GBXM01106012">
    <property type="protein sequence ID" value="JAH02565.1"/>
    <property type="molecule type" value="Transcribed_RNA"/>
</dbReference>